<dbReference type="Gene3D" id="1.20.120.160">
    <property type="entry name" value="HPT domain"/>
    <property type="match status" value="1"/>
</dbReference>
<reference evidence="1" key="1">
    <citation type="submission" date="2023-06" db="EMBL/GenBank/DDBJ databases">
        <title>MT1 and MT2 Draft Genomes of Novel Species.</title>
        <authorList>
            <person name="Venkateswaran K."/>
        </authorList>
    </citation>
    <scope>NUCLEOTIDE SEQUENCE</scope>
    <source>
        <strain evidence="1">IIF3SC-B10</strain>
    </source>
</reference>
<comment type="caution">
    <text evidence="1">The sequence shown here is derived from an EMBL/GenBank/DDBJ whole genome shotgun (WGS) entry which is preliminary data.</text>
</comment>
<sequence>MFSNVAPMILPLVDLAVLSQLERQLNDPVPARAFARDYISVFEERYLRLTNSIGSVDLPAALDAALSLRNSSAMVGAARLSAMAADLELAVTSADLETARTALTAIERCGLDTINELETRYLTPA</sequence>
<evidence type="ECO:0000313" key="1">
    <source>
        <dbReference type="EMBL" id="MDN4610761.1"/>
    </source>
</evidence>
<organism evidence="1 2">
    <name type="scientific">Arthrobacter burdickii</name>
    <dbReference type="NCBI Taxonomy" id="3035920"/>
    <lineage>
        <taxon>Bacteria</taxon>
        <taxon>Bacillati</taxon>
        <taxon>Actinomycetota</taxon>
        <taxon>Actinomycetes</taxon>
        <taxon>Micrococcales</taxon>
        <taxon>Micrococcaceae</taxon>
        <taxon>Arthrobacter</taxon>
    </lineage>
</organism>
<proteinExistence type="predicted"/>
<accession>A0ABT8K012</accession>
<dbReference type="Proteomes" id="UP001174209">
    <property type="component" value="Unassembled WGS sequence"/>
</dbReference>
<dbReference type="RefSeq" id="WP_301226203.1">
    <property type="nucleotide sequence ID" value="NZ_JAROCG010000001.1"/>
</dbReference>
<keyword evidence="2" id="KW-1185">Reference proteome</keyword>
<name>A0ABT8K012_9MICC</name>
<protein>
    <submittedName>
        <fullName evidence="1">Hpt domain-containing protein</fullName>
    </submittedName>
</protein>
<dbReference type="InterPro" id="IPR036641">
    <property type="entry name" value="HPT_dom_sf"/>
</dbReference>
<dbReference type="EMBL" id="JAROCG010000001">
    <property type="protein sequence ID" value="MDN4610761.1"/>
    <property type="molecule type" value="Genomic_DNA"/>
</dbReference>
<dbReference type="SUPFAM" id="SSF47226">
    <property type="entry name" value="Histidine-containing phosphotransfer domain, HPT domain"/>
    <property type="match status" value="1"/>
</dbReference>
<gene>
    <name evidence="1" type="ORF">P5G52_07745</name>
</gene>
<evidence type="ECO:0000313" key="2">
    <source>
        <dbReference type="Proteomes" id="UP001174209"/>
    </source>
</evidence>